<reference evidence="2" key="1">
    <citation type="submission" date="2019-08" db="EMBL/GenBank/DDBJ databases">
        <title>Complete genome sequence of a mangrove-derived Streptomyces xiamenensis.</title>
        <authorList>
            <person name="Xu J."/>
        </authorList>
    </citation>
    <scope>NUCLEOTIDE SEQUENCE</scope>
    <source>
        <strain evidence="2">318</strain>
    </source>
</reference>
<dbReference type="PROSITE" id="PS51257">
    <property type="entry name" value="PROKAR_LIPOPROTEIN"/>
    <property type="match status" value="1"/>
</dbReference>
<keyword evidence="3" id="KW-1185">Reference proteome</keyword>
<evidence type="ECO:0000313" key="3">
    <source>
        <dbReference type="Proteomes" id="UP000034034"/>
    </source>
</evidence>
<dbReference type="AlphaFoldDB" id="A0A0F7FNW6"/>
<sequence>MNARFHRAGIAAAAVAGLALTGCSSSDDNGNARPPLSQNETPAGDDASPDGDDVQDDDADPQTQASGDLAPGESYTWESSGLSVTIDRIEELDPSTLEEWDRPKEGRTPFRVHLTVANTGQQPVDLGSLSLNVEGATNGGEVFVGMYSGDVEITGRLAPGVTAEKSQSWSLDTEAYGRDILVTASYWGDEEDIDLWTEDPQWVGTME</sequence>
<evidence type="ECO:0000313" key="2">
    <source>
        <dbReference type="EMBL" id="AKG41410.1"/>
    </source>
</evidence>
<dbReference type="HOGENOM" id="CLU_1336932_0_0_11"/>
<dbReference type="PATRIC" id="fig|408015.6.peg.36"/>
<dbReference type="EMBL" id="CP009922">
    <property type="protein sequence ID" value="AKG41410.1"/>
    <property type="molecule type" value="Genomic_DNA"/>
</dbReference>
<accession>A0A0F7FNW6</accession>
<feature type="compositionally biased region" description="Acidic residues" evidence="1">
    <location>
        <begin position="47"/>
        <end position="60"/>
    </location>
</feature>
<proteinExistence type="predicted"/>
<dbReference type="RefSeq" id="WP_046722566.1">
    <property type="nucleotide sequence ID" value="NZ_CP009922.3"/>
</dbReference>
<evidence type="ECO:0000256" key="1">
    <source>
        <dbReference type="SAM" id="MobiDB-lite"/>
    </source>
</evidence>
<protein>
    <recommendedName>
        <fullName evidence="4">DUF4352 domain-containing protein</fullName>
    </recommendedName>
</protein>
<name>A0A0F7FNW6_9ACTN</name>
<gene>
    <name evidence="2" type="ORF">SXIM_00260</name>
</gene>
<evidence type="ECO:0008006" key="4">
    <source>
        <dbReference type="Google" id="ProtNLM"/>
    </source>
</evidence>
<dbReference type="Proteomes" id="UP000034034">
    <property type="component" value="Chromosome"/>
</dbReference>
<dbReference type="KEGG" id="sxi:SXIM_00260"/>
<feature type="region of interest" description="Disordered" evidence="1">
    <location>
        <begin position="21"/>
        <end position="77"/>
    </location>
</feature>
<organism evidence="2 3">
    <name type="scientific">Streptomyces xiamenensis</name>
    <dbReference type="NCBI Taxonomy" id="408015"/>
    <lineage>
        <taxon>Bacteria</taxon>
        <taxon>Bacillati</taxon>
        <taxon>Actinomycetota</taxon>
        <taxon>Actinomycetes</taxon>
        <taxon>Kitasatosporales</taxon>
        <taxon>Streptomycetaceae</taxon>
        <taxon>Streptomyces</taxon>
    </lineage>
</organism>